<reference evidence="3 4" key="1">
    <citation type="submission" date="2024-01" db="EMBL/GenBank/DDBJ databases">
        <title>Genome assemblies of Stephania.</title>
        <authorList>
            <person name="Yang L."/>
        </authorList>
    </citation>
    <scope>NUCLEOTIDE SEQUENCE [LARGE SCALE GENOMIC DNA]</scope>
    <source>
        <strain evidence="3">JXDWG</strain>
        <tissue evidence="3">Leaf</tissue>
    </source>
</reference>
<protein>
    <recommendedName>
        <fullName evidence="2">Aminotransferase-like plant mobile domain-containing protein</fullName>
    </recommendedName>
</protein>
<sequence length="334" mass="38435">MEPFQTYNLSFFTHSSPSSRRLQPEQEDVHIRGAEKVLKSEKKLIYTSTSQKTATVKVADCDDRSVEMETLECAHEHMSKHKKSQLEKKNSRNKGNGHQELKNDHEDEHHKLVIDLKIPLHLWACERFRVLSPCEAANNNYKAKNGDHLVGKWEGLKCKKMKLEEVRLVVKLDVNFEYICFGGFNVENEMLGFNLVGIDCVEKYFPHRVRKQFGVGEEKLNDQVMINDDEDLDSIDDEDIMFSSERLRVNKIMQQKSLLNCDDDDDKFSSFSVQNQSQTSAPSSEELEAPAAKEIFEEHLSSVVELKCRVSRLERGIAGIKARLKAALVMKKRM</sequence>
<proteinExistence type="predicted"/>
<keyword evidence="4" id="KW-1185">Reference proteome</keyword>
<dbReference type="AlphaFoldDB" id="A0AAP0NTC2"/>
<comment type="caution">
    <text evidence="3">The sequence shown here is derived from an EMBL/GenBank/DDBJ whole genome shotgun (WGS) entry which is preliminary data.</text>
</comment>
<evidence type="ECO:0000256" key="1">
    <source>
        <dbReference type="SAM" id="MobiDB-lite"/>
    </source>
</evidence>
<evidence type="ECO:0000259" key="2">
    <source>
        <dbReference type="Pfam" id="PF10536"/>
    </source>
</evidence>
<dbReference type="EMBL" id="JBBNAG010000007">
    <property type="protein sequence ID" value="KAK9118448.1"/>
    <property type="molecule type" value="Genomic_DNA"/>
</dbReference>
<accession>A0AAP0NTC2</accession>
<dbReference type="InterPro" id="IPR019557">
    <property type="entry name" value="AminoTfrase-like_pln_mobile"/>
</dbReference>
<feature type="compositionally biased region" description="Basic and acidic residues" evidence="1">
    <location>
        <begin position="97"/>
        <end position="106"/>
    </location>
</feature>
<dbReference type="Pfam" id="PF10536">
    <property type="entry name" value="PMD"/>
    <property type="match status" value="1"/>
</dbReference>
<feature type="domain" description="Aminotransferase-like plant mobile" evidence="2">
    <location>
        <begin position="120"/>
        <end position="246"/>
    </location>
</feature>
<organism evidence="3 4">
    <name type="scientific">Stephania cephalantha</name>
    <dbReference type="NCBI Taxonomy" id="152367"/>
    <lineage>
        <taxon>Eukaryota</taxon>
        <taxon>Viridiplantae</taxon>
        <taxon>Streptophyta</taxon>
        <taxon>Embryophyta</taxon>
        <taxon>Tracheophyta</taxon>
        <taxon>Spermatophyta</taxon>
        <taxon>Magnoliopsida</taxon>
        <taxon>Ranunculales</taxon>
        <taxon>Menispermaceae</taxon>
        <taxon>Menispermoideae</taxon>
        <taxon>Cissampelideae</taxon>
        <taxon>Stephania</taxon>
    </lineage>
</organism>
<evidence type="ECO:0000313" key="4">
    <source>
        <dbReference type="Proteomes" id="UP001419268"/>
    </source>
</evidence>
<feature type="region of interest" description="Disordered" evidence="1">
    <location>
        <begin position="75"/>
        <end position="106"/>
    </location>
</feature>
<dbReference type="Proteomes" id="UP001419268">
    <property type="component" value="Unassembled WGS sequence"/>
</dbReference>
<evidence type="ECO:0000313" key="3">
    <source>
        <dbReference type="EMBL" id="KAK9118448.1"/>
    </source>
</evidence>
<name>A0AAP0NTC2_9MAGN</name>
<gene>
    <name evidence="3" type="ORF">Scep_016541</name>
</gene>